<feature type="transmembrane region" description="Helical" evidence="1">
    <location>
        <begin position="199"/>
        <end position="217"/>
    </location>
</feature>
<keyword evidence="1" id="KW-0812">Transmembrane</keyword>
<organism evidence="3">
    <name type="scientific">marine metagenome</name>
    <dbReference type="NCBI Taxonomy" id="408172"/>
    <lineage>
        <taxon>unclassified sequences</taxon>
        <taxon>metagenomes</taxon>
        <taxon>ecological metagenomes</taxon>
    </lineage>
</organism>
<keyword evidence="1" id="KW-1133">Transmembrane helix</keyword>
<reference evidence="3" key="1">
    <citation type="submission" date="2018-05" db="EMBL/GenBank/DDBJ databases">
        <authorList>
            <person name="Lanie J.A."/>
            <person name="Ng W.-L."/>
            <person name="Kazmierczak K.M."/>
            <person name="Andrzejewski T.M."/>
            <person name="Davidsen T.M."/>
            <person name="Wayne K.J."/>
            <person name="Tettelin H."/>
            <person name="Glass J.I."/>
            <person name="Rusch D."/>
            <person name="Podicherti R."/>
            <person name="Tsui H.-C.T."/>
            <person name="Winkler M.E."/>
        </authorList>
    </citation>
    <scope>NUCLEOTIDE SEQUENCE</scope>
</reference>
<evidence type="ECO:0000313" key="3">
    <source>
        <dbReference type="EMBL" id="SVB31721.1"/>
    </source>
</evidence>
<name>A0A382D1X2_9ZZZZ</name>
<accession>A0A382D1X2</accession>
<feature type="transmembrane region" description="Helical" evidence="1">
    <location>
        <begin position="295"/>
        <end position="314"/>
    </location>
</feature>
<sequence>MFAALLCTVFFSASAVSARKTTEHLGGTEANFVRLIFAPILMIAVALSFGPALTGYWHPKVFALFFLSGAIGFGLGDIALFQAFPLIGSRLTTLIVHCVSVPVAATVEYFWLGSTMTPAQILCAVVILAGVATALAPRENPNLKRQELFRGIGWGLIAAVGQGFGAGVLSRVITENVAPDCGVQLDGFHAGITVAVQRMLGGMVFSGICLLAFRAWLKNHPDSKTIGGMTRTDNQWRKGAPWLLATGLAGPALGVTCYQWALLGNSTGVVLPIIATTPLVVIPMSIALNEEKPTLRSLIGGLIAVGGVVGMVLLTRSGG</sequence>
<dbReference type="InterPro" id="IPR000620">
    <property type="entry name" value="EamA_dom"/>
</dbReference>
<dbReference type="GO" id="GO:0016020">
    <property type="term" value="C:membrane"/>
    <property type="evidence" value="ECO:0007669"/>
    <property type="project" value="InterPro"/>
</dbReference>
<dbReference type="Gene3D" id="1.10.3730.20">
    <property type="match status" value="1"/>
</dbReference>
<dbReference type="EMBL" id="UINC01036962">
    <property type="protein sequence ID" value="SVB31721.1"/>
    <property type="molecule type" value="Genomic_DNA"/>
</dbReference>
<protein>
    <recommendedName>
        <fullName evidence="2">EamA domain-containing protein</fullName>
    </recommendedName>
</protein>
<proteinExistence type="predicted"/>
<dbReference type="InterPro" id="IPR037185">
    <property type="entry name" value="EmrE-like"/>
</dbReference>
<keyword evidence="1" id="KW-0472">Membrane</keyword>
<feature type="transmembrane region" description="Helical" evidence="1">
    <location>
        <begin position="239"/>
        <end position="263"/>
    </location>
</feature>
<evidence type="ECO:0000256" key="1">
    <source>
        <dbReference type="SAM" id="Phobius"/>
    </source>
</evidence>
<feature type="transmembrane region" description="Helical" evidence="1">
    <location>
        <begin position="34"/>
        <end position="54"/>
    </location>
</feature>
<feature type="domain" description="EamA" evidence="2">
    <location>
        <begin position="202"/>
        <end position="312"/>
    </location>
</feature>
<dbReference type="PANTHER" id="PTHR22911">
    <property type="entry name" value="ACYL-MALONYL CONDENSING ENZYME-RELATED"/>
    <property type="match status" value="1"/>
</dbReference>
<feature type="transmembrane region" description="Helical" evidence="1">
    <location>
        <begin position="61"/>
        <end position="84"/>
    </location>
</feature>
<dbReference type="Pfam" id="PF00892">
    <property type="entry name" value="EamA"/>
    <property type="match status" value="2"/>
</dbReference>
<feature type="transmembrane region" description="Helical" evidence="1">
    <location>
        <begin position="119"/>
        <end position="136"/>
    </location>
</feature>
<feature type="transmembrane region" description="Helical" evidence="1">
    <location>
        <begin position="148"/>
        <end position="169"/>
    </location>
</feature>
<dbReference type="AlphaFoldDB" id="A0A382D1X2"/>
<feature type="transmembrane region" description="Helical" evidence="1">
    <location>
        <begin position="269"/>
        <end position="288"/>
    </location>
</feature>
<feature type="domain" description="EamA" evidence="2">
    <location>
        <begin position="2"/>
        <end position="133"/>
    </location>
</feature>
<gene>
    <name evidence="3" type="ORF">METZ01_LOCUS184575</name>
</gene>
<dbReference type="SUPFAM" id="SSF103481">
    <property type="entry name" value="Multidrug resistance efflux transporter EmrE"/>
    <property type="match status" value="2"/>
</dbReference>
<evidence type="ECO:0000259" key="2">
    <source>
        <dbReference type="Pfam" id="PF00892"/>
    </source>
</evidence>